<dbReference type="EMBL" id="KI537036">
    <property type="protein sequence ID" value="ESR34603.1"/>
    <property type="molecule type" value="Genomic_DNA"/>
</dbReference>
<organism evidence="1 2">
    <name type="scientific">Citrus clementina</name>
    <name type="common">Clementine</name>
    <name type="synonym">Citrus deliciosa x Citrus sinensis</name>
    <dbReference type="NCBI Taxonomy" id="85681"/>
    <lineage>
        <taxon>Eukaryota</taxon>
        <taxon>Viridiplantae</taxon>
        <taxon>Streptophyta</taxon>
        <taxon>Embryophyta</taxon>
        <taxon>Tracheophyta</taxon>
        <taxon>Spermatophyta</taxon>
        <taxon>Magnoliopsida</taxon>
        <taxon>eudicotyledons</taxon>
        <taxon>Gunneridae</taxon>
        <taxon>Pentapetalae</taxon>
        <taxon>rosids</taxon>
        <taxon>malvids</taxon>
        <taxon>Sapindales</taxon>
        <taxon>Rutaceae</taxon>
        <taxon>Aurantioideae</taxon>
        <taxon>Citrus</taxon>
    </lineage>
</organism>
<name>V4RKE1_CITCL</name>
<gene>
    <name evidence="1" type="ORF">CICLE_v10006299mg</name>
</gene>
<evidence type="ECO:0000313" key="2">
    <source>
        <dbReference type="Proteomes" id="UP000030687"/>
    </source>
</evidence>
<accession>V4RKE1</accession>
<keyword evidence="2" id="KW-1185">Reference proteome</keyword>
<protein>
    <submittedName>
        <fullName evidence="1">Uncharacterized protein</fullName>
    </submittedName>
</protein>
<dbReference type="AlphaFoldDB" id="V4RKE1"/>
<evidence type="ECO:0000313" key="1">
    <source>
        <dbReference type="EMBL" id="ESR34603.1"/>
    </source>
</evidence>
<dbReference type="KEGG" id="cic:CICLE_v10006299mg"/>
<dbReference type="Proteomes" id="UP000030687">
    <property type="component" value="Unassembled WGS sequence"/>
</dbReference>
<proteinExistence type="predicted"/>
<sequence length="99" mass="11475">MALSECRLLSALEATVTQLRTRQWKYSNLKLLQSKGQTEACHCIFFNLRLKTWCTMFKCRCGLAAAVWISAVVLRLYHDWKHNAQCHESQNATKRGMLL</sequence>
<reference evidence="1 2" key="1">
    <citation type="submission" date="2013-10" db="EMBL/GenBank/DDBJ databases">
        <authorList>
            <consortium name="International Citrus Genome Consortium"/>
            <person name="Jenkins J."/>
            <person name="Schmutz J."/>
            <person name="Prochnik S."/>
            <person name="Rokhsar D."/>
            <person name="Gmitter F."/>
            <person name="Ollitrault P."/>
            <person name="Machado M."/>
            <person name="Talon M."/>
            <person name="Wincker P."/>
            <person name="Jaillon O."/>
            <person name="Morgante M."/>
        </authorList>
    </citation>
    <scope>NUCLEOTIDE SEQUENCE</scope>
    <source>
        <strain evidence="2">cv. Clemenules</strain>
    </source>
</reference>
<dbReference type="Gramene" id="ESR34603">
    <property type="protein sequence ID" value="ESR34603"/>
    <property type="gene ID" value="CICLE_v10006299mg"/>
</dbReference>
<dbReference type="InParanoid" id="V4RKE1"/>